<organism evidence="3 4">
    <name type="scientific">Polyporus arcularius HHB13444</name>
    <dbReference type="NCBI Taxonomy" id="1314778"/>
    <lineage>
        <taxon>Eukaryota</taxon>
        <taxon>Fungi</taxon>
        <taxon>Dikarya</taxon>
        <taxon>Basidiomycota</taxon>
        <taxon>Agaricomycotina</taxon>
        <taxon>Agaricomycetes</taxon>
        <taxon>Polyporales</taxon>
        <taxon>Polyporaceae</taxon>
        <taxon>Polyporus</taxon>
    </lineage>
</organism>
<dbReference type="InterPro" id="IPR045339">
    <property type="entry name" value="DUF6534"/>
</dbReference>
<name>A0A5C3PHF3_9APHY</name>
<dbReference type="PANTHER" id="PTHR40465">
    <property type="entry name" value="CHROMOSOME 1, WHOLE GENOME SHOTGUN SEQUENCE"/>
    <property type="match status" value="1"/>
</dbReference>
<evidence type="ECO:0000256" key="1">
    <source>
        <dbReference type="SAM" id="Phobius"/>
    </source>
</evidence>
<keyword evidence="1" id="KW-1133">Transmembrane helix</keyword>
<dbReference type="Pfam" id="PF20152">
    <property type="entry name" value="DUF6534"/>
    <property type="match status" value="1"/>
</dbReference>
<feature type="transmembrane region" description="Helical" evidence="1">
    <location>
        <begin position="111"/>
        <end position="129"/>
    </location>
</feature>
<keyword evidence="1" id="KW-0812">Transmembrane</keyword>
<feature type="transmembrane region" description="Helical" evidence="1">
    <location>
        <begin position="141"/>
        <end position="164"/>
    </location>
</feature>
<gene>
    <name evidence="3" type="ORF">K466DRAFT_661730</name>
</gene>
<feature type="transmembrane region" description="Helical" evidence="1">
    <location>
        <begin position="176"/>
        <end position="202"/>
    </location>
</feature>
<dbReference type="EMBL" id="ML211083">
    <property type="protein sequence ID" value="TFK89224.1"/>
    <property type="molecule type" value="Genomic_DNA"/>
</dbReference>
<feature type="transmembrane region" description="Helical" evidence="1">
    <location>
        <begin position="69"/>
        <end position="91"/>
    </location>
</feature>
<evidence type="ECO:0000313" key="3">
    <source>
        <dbReference type="EMBL" id="TFK89224.1"/>
    </source>
</evidence>
<proteinExistence type="predicted"/>
<dbReference type="AlphaFoldDB" id="A0A5C3PHF3"/>
<keyword evidence="1" id="KW-0472">Membrane</keyword>
<keyword evidence="4" id="KW-1185">Reference proteome</keyword>
<dbReference type="PANTHER" id="PTHR40465:SF1">
    <property type="entry name" value="DUF6534 DOMAIN-CONTAINING PROTEIN"/>
    <property type="match status" value="1"/>
</dbReference>
<accession>A0A5C3PHF3</accession>
<feature type="transmembrane region" description="Helical" evidence="1">
    <location>
        <begin position="248"/>
        <end position="269"/>
    </location>
</feature>
<sequence length="373" mass="40235">MASLTPNATGIPAATTGVPTGAPLPAMHSTYGAWLLGTYACLLFQGMVFHQTYRYFKLYPRDARYLKVWVVVVNVIEMVTTAMAAHAAYYYMVTHAFDLTVLLKAPVWTLIWLPIPGTLAAISVELFFARRLWLIDHRFKPVSVLAILLNLGFFSCFTAMVILSANQPDAGSFLKYSYLASLAAGLIGLSDVMVTGCLIYVLHTRRTGIKETNSKIDLLIKYAVSTGLIICIFNVLNVIFSVAHPDNWIYVGISIAMTKLYANTFLVSLNARHSLMSSDVICLEQTTGFGGTTGAGNTSGPNGSRSKFTHIAFATPSGFASGAPTSHTGGAGPGHVDAGSVIELKQMGIEGNESQLEVMEFKRPRGTVEDASV</sequence>
<protein>
    <recommendedName>
        <fullName evidence="2">DUF6534 domain-containing protein</fullName>
    </recommendedName>
</protein>
<evidence type="ECO:0000259" key="2">
    <source>
        <dbReference type="Pfam" id="PF20152"/>
    </source>
</evidence>
<feature type="domain" description="DUF6534" evidence="2">
    <location>
        <begin position="189"/>
        <end position="274"/>
    </location>
</feature>
<feature type="transmembrane region" description="Helical" evidence="1">
    <location>
        <begin position="31"/>
        <end position="49"/>
    </location>
</feature>
<reference evidence="3 4" key="1">
    <citation type="journal article" date="2019" name="Nat. Ecol. Evol.">
        <title>Megaphylogeny resolves global patterns of mushroom evolution.</title>
        <authorList>
            <person name="Varga T."/>
            <person name="Krizsan K."/>
            <person name="Foldi C."/>
            <person name="Dima B."/>
            <person name="Sanchez-Garcia M."/>
            <person name="Sanchez-Ramirez S."/>
            <person name="Szollosi G.J."/>
            <person name="Szarkandi J.G."/>
            <person name="Papp V."/>
            <person name="Albert L."/>
            <person name="Andreopoulos W."/>
            <person name="Angelini C."/>
            <person name="Antonin V."/>
            <person name="Barry K.W."/>
            <person name="Bougher N.L."/>
            <person name="Buchanan P."/>
            <person name="Buyck B."/>
            <person name="Bense V."/>
            <person name="Catcheside P."/>
            <person name="Chovatia M."/>
            <person name="Cooper J."/>
            <person name="Damon W."/>
            <person name="Desjardin D."/>
            <person name="Finy P."/>
            <person name="Geml J."/>
            <person name="Haridas S."/>
            <person name="Hughes K."/>
            <person name="Justo A."/>
            <person name="Karasinski D."/>
            <person name="Kautmanova I."/>
            <person name="Kiss B."/>
            <person name="Kocsube S."/>
            <person name="Kotiranta H."/>
            <person name="LaButti K.M."/>
            <person name="Lechner B.E."/>
            <person name="Liimatainen K."/>
            <person name="Lipzen A."/>
            <person name="Lukacs Z."/>
            <person name="Mihaltcheva S."/>
            <person name="Morgado L.N."/>
            <person name="Niskanen T."/>
            <person name="Noordeloos M.E."/>
            <person name="Ohm R.A."/>
            <person name="Ortiz-Santana B."/>
            <person name="Ovrebo C."/>
            <person name="Racz N."/>
            <person name="Riley R."/>
            <person name="Savchenko A."/>
            <person name="Shiryaev A."/>
            <person name="Soop K."/>
            <person name="Spirin V."/>
            <person name="Szebenyi C."/>
            <person name="Tomsovsky M."/>
            <person name="Tulloss R.E."/>
            <person name="Uehling J."/>
            <person name="Grigoriev I.V."/>
            <person name="Vagvolgyi C."/>
            <person name="Papp T."/>
            <person name="Martin F.M."/>
            <person name="Miettinen O."/>
            <person name="Hibbett D.S."/>
            <person name="Nagy L.G."/>
        </authorList>
    </citation>
    <scope>NUCLEOTIDE SEQUENCE [LARGE SCALE GENOMIC DNA]</scope>
    <source>
        <strain evidence="3 4">HHB13444</strain>
    </source>
</reference>
<evidence type="ECO:0000313" key="4">
    <source>
        <dbReference type="Proteomes" id="UP000308197"/>
    </source>
</evidence>
<feature type="transmembrane region" description="Helical" evidence="1">
    <location>
        <begin position="222"/>
        <end position="242"/>
    </location>
</feature>
<dbReference type="InParanoid" id="A0A5C3PHF3"/>
<dbReference type="Proteomes" id="UP000308197">
    <property type="component" value="Unassembled WGS sequence"/>
</dbReference>